<reference evidence="1 2" key="1">
    <citation type="journal article" date="2024" name="J Genomics">
        <title>Draft genome sequencing and assembly of Favolaschia claudopus CIRM-BRFM 2984 isolated from oak limbs.</title>
        <authorList>
            <person name="Navarro D."/>
            <person name="Drula E."/>
            <person name="Chaduli D."/>
            <person name="Cazenave R."/>
            <person name="Ahrendt S."/>
            <person name="Wang J."/>
            <person name="Lipzen A."/>
            <person name="Daum C."/>
            <person name="Barry K."/>
            <person name="Grigoriev I.V."/>
            <person name="Favel A."/>
            <person name="Rosso M.N."/>
            <person name="Martin F."/>
        </authorList>
    </citation>
    <scope>NUCLEOTIDE SEQUENCE [LARGE SCALE GENOMIC DNA]</scope>
    <source>
        <strain evidence="1 2">CIRM-BRFM 2984</strain>
    </source>
</reference>
<organism evidence="1 2">
    <name type="scientific">Favolaschia claudopus</name>
    <dbReference type="NCBI Taxonomy" id="2862362"/>
    <lineage>
        <taxon>Eukaryota</taxon>
        <taxon>Fungi</taxon>
        <taxon>Dikarya</taxon>
        <taxon>Basidiomycota</taxon>
        <taxon>Agaricomycotina</taxon>
        <taxon>Agaricomycetes</taxon>
        <taxon>Agaricomycetidae</taxon>
        <taxon>Agaricales</taxon>
        <taxon>Marasmiineae</taxon>
        <taxon>Mycenaceae</taxon>
        <taxon>Favolaschia</taxon>
    </lineage>
</organism>
<protein>
    <submittedName>
        <fullName evidence="1">Uncharacterized protein</fullName>
    </submittedName>
</protein>
<evidence type="ECO:0000313" key="2">
    <source>
        <dbReference type="Proteomes" id="UP001362999"/>
    </source>
</evidence>
<comment type="caution">
    <text evidence="1">The sequence shown here is derived from an EMBL/GenBank/DDBJ whole genome shotgun (WGS) entry which is preliminary data.</text>
</comment>
<gene>
    <name evidence="1" type="ORF">R3P38DRAFT_170424</name>
</gene>
<keyword evidence="2" id="KW-1185">Reference proteome</keyword>
<sequence length="266" mass="29830">MEWESLKLRAGHTVDFAAIFLPWSHLPITEGRRAHCSARRKSDCFQNPLEIPLQLLSSSAASTSTLAPFAALVRSRRSKNAYCVMSCSRLFSDSLELKRAYNGCDVPKGLILRLVSSVDFMLRSQDAEQLQESPLKLSKPTIKVVGEGNKPIRIKRWGALEFLSRNQCNFLCRSSTVNVSFARILTRFRGPRVPVYRRIETSSLCNGRKRIFSSQFSDNNRLVSALAYAYGCCWILGPRAAASLVPFVSTLLGSIAIRFSWQLLGF</sequence>
<dbReference type="AlphaFoldDB" id="A0AAW0D1I3"/>
<dbReference type="EMBL" id="JAWWNJ010000011">
    <property type="protein sequence ID" value="KAK7044596.1"/>
    <property type="molecule type" value="Genomic_DNA"/>
</dbReference>
<dbReference type="Proteomes" id="UP001362999">
    <property type="component" value="Unassembled WGS sequence"/>
</dbReference>
<accession>A0AAW0D1I3</accession>
<proteinExistence type="predicted"/>
<evidence type="ECO:0000313" key="1">
    <source>
        <dbReference type="EMBL" id="KAK7044596.1"/>
    </source>
</evidence>
<name>A0AAW0D1I3_9AGAR</name>